<dbReference type="EMBL" id="JADIMD010000058">
    <property type="protein sequence ID" value="MBO8474482.1"/>
    <property type="molecule type" value="Genomic_DNA"/>
</dbReference>
<feature type="domain" description="Histidine kinase/HSP90-like ATPase" evidence="5">
    <location>
        <begin position="37"/>
        <end position="171"/>
    </location>
</feature>
<evidence type="ECO:0000256" key="1">
    <source>
        <dbReference type="ARBA" id="ARBA00000185"/>
    </source>
</evidence>
<dbReference type="GO" id="GO:0003677">
    <property type="term" value="F:DNA binding"/>
    <property type="evidence" value="ECO:0007669"/>
    <property type="project" value="InterPro"/>
</dbReference>
<reference evidence="6" key="1">
    <citation type="submission" date="2020-10" db="EMBL/GenBank/DDBJ databases">
        <authorList>
            <person name="Gilroy R."/>
        </authorList>
    </citation>
    <scope>NUCLEOTIDE SEQUENCE</scope>
    <source>
        <strain evidence="6">B1-13419</strain>
    </source>
</reference>
<organism evidence="6 7">
    <name type="scientific">Candidatus Cryptobacteroides faecigallinarum</name>
    <dbReference type="NCBI Taxonomy" id="2840763"/>
    <lineage>
        <taxon>Bacteria</taxon>
        <taxon>Pseudomonadati</taxon>
        <taxon>Bacteroidota</taxon>
        <taxon>Bacteroidia</taxon>
        <taxon>Bacteroidales</taxon>
        <taxon>Candidatus Cryptobacteroides</taxon>
    </lineage>
</organism>
<dbReference type="SUPFAM" id="SSF54211">
    <property type="entry name" value="Ribosomal protein S5 domain 2-like"/>
    <property type="match status" value="1"/>
</dbReference>
<dbReference type="InterPro" id="IPR036890">
    <property type="entry name" value="HATPase_C_sf"/>
</dbReference>
<sequence length="367" mass="40907">MAENTGYTEENIKTLSWNEHIRKRAGMYIGRLGNGDNPGDGIYVLLKETVDNAIDEFSMGFGKTIDITIEDKTVTVRDFGRGIPLGKVVEVTSTLNTGGKFDDAAFQKSVGLNGVGSKAVNALSEDYYVESFRDGTSSFAHYSRGVLLESGQRPTKEKNGTFVRYTADREMFSQNFTYKMEYVEPLVKNYAYLKKGLTINLNGTAYKSENGLLDLINDSMSETPLYPPIHLEGDDIEIVITHGNSYGENILSFVNGQNTRDGGTHLAAFREAVAKTLKEFYKKDYAPEDIRQGIVGAISIQIQEPHFESQTKIKLGSTYMWEKQGDGTSPATHGQSIRSFVNDFVKTNLDNYLHIHKEIAPVIQEKI</sequence>
<dbReference type="PRINTS" id="PR00418">
    <property type="entry name" value="TPI2FAMILY"/>
</dbReference>
<evidence type="ECO:0000313" key="6">
    <source>
        <dbReference type="EMBL" id="MBO8474482.1"/>
    </source>
</evidence>
<dbReference type="InterPro" id="IPR001241">
    <property type="entry name" value="Topo_IIA"/>
</dbReference>
<dbReference type="PANTHER" id="PTHR45866:SF2">
    <property type="entry name" value="DNA TOPOISOMERASE (ATP-HYDROLYZING)"/>
    <property type="match status" value="1"/>
</dbReference>
<reference evidence="6" key="2">
    <citation type="journal article" date="2021" name="PeerJ">
        <title>Extensive microbial diversity within the chicken gut microbiome revealed by metagenomics and culture.</title>
        <authorList>
            <person name="Gilroy R."/>
            <person name="Ravi A."/>
            <person name="Getino M."/>
            <person name="Pursley I."/>
            <person name="Horton D.L."/>
            <person name="Alikhan N.F."/>
            <person name="Baker D."/>
            <person name="Gharbi K."/>
            <person name="Hall N."/>
            <person name="Watson M."/>
            <person name="Adriaenssens E.M."/>
            <person name="Foster-Nyarko E."/>
            <person name="Jarju S."/>
            <person name="Secka A."/>
            <person name="Antonio M."/>
            <person name="Oren A."/>
            <person name="Chaudhuri R.R."/>
            <person name="La Ragione R."/>
            <person name="Hildebrand F."/>
            <person name="Pallen M.J."/>
        </authorList>
    </citation>
    <scope>NUCLEOTIDE SEQUENCE</scope>
    <source>
        <strain evidence="6">B1-13419</strain>
    </source>
</reference>
<keyword evidence="4" id="KW-0413">Isomerase</keyword>
<accession>A0A9D9NIA8</accession>
<gene>
    <name evidence="6" type="ORF">IAB91_04215</name>
</gene>
<evidence type="ECO:0000256" key="2">
    <source>
        <dbReference type="ARBA" id="ARBA00001946"/>
    </source>
</evidence>
<dbReference type="GO" id="GO:0006265">
    <property type="term" value="P:DNA topological change"/>
    <property type="evidence" value="ECO:0007669"/>
    <property type="project" value="InterPro"/>
</dbReference>
<dbReference type="InterPro" id="IPR020568">
    <property type="entry name" value="Ribosomal_Su5_D2-typ_SF"/>
</dbReference>
<dbReference type="Pfam" id="PF02518">
    <property type="entry name" value="HATPase_c"/>
    <property type="match status" value="1"/>
</dbReference>
<feature type="non-terminal residue" evidence="6">
    <location>
        <position position="367"/>
    </location>
</feature>
<dbReference type="GO" id="GO:0005524">
    <property type="term" value="F:ATP binding"/>
    <property type="evidence" value="ECO:0007669"/>
    <property type="project" value="InterPro"/>
</dbReference>
<evidence type="ECO:0000313" key="7">
    <source>
        <dbReference type="Proteomes" id="UP000823757"/>
    </source>
</evidence>
<dbReference type="PANTHER" id="PTHR45866">
    <property type="entry name" value="DNA GYRASE/TOPOISOMERASE SUBUNIT B"/>
    <property type="match status" value="1"/>
</dbReference>
<dbReference type="SMART" id="SM00387">
    <property type="entry name" value="HATPase_c"/>
    <property type="match status" value="1"/>
</dbReference>
<dbReference type="InterPro" id="IPR014721">
    <property type="entry name" value="Ribsml_uS5_D2-typ_fold_subgr"/>
</dbReference>
<dbReference type="FunFam" id="3.30.565.10:FF:000063">
    <property type="entry name" value="DNA topoisomerase (ATP-hydrolyzing)"/>
    <property type="match status" value="1"/>
</dbReference>
<dbReference type="InterPro" id="IPR013506">
    <property type="entry name" value="Topo_IIA_bsu_dom2"/>
</dbReference>
<dbReference type="Gene3D" id="3.30.230.10">
    <property type="match status" value="1"/>
</dbReference>
<dbReference type="InterPro" id="IPR003594">
    <property type="entry name" value="HATPase_dom"/>
</dbReference>
<dbReference type="GO" id="GO:0003918">
    <property type="term" value="F:DNA topoisomerase type II (double strand cut, ATP-hydrolyzing) activity"/>
    <property type="evidence" value="ECO:0007669"/>
    <property type="project" value="UniProtKB-EC"/>
</dbReference>
<dbReference type="Gene3D" id="3.30.565.10">
    <property type="entry name" value="Histidine kinase-like ATPase, C-terminal domain"/>
    <property type="match status" value="1"/>
</dbReference>
<comment type="cofactor">
    <cofactor evidence="2">
        <name>Mg(2+)</name>
        <dbReference type="ChEBI" id="CHEBI:18420"/>
    </cofactor>
</comment>
<dbReference type="Proteomes" id="UP000823757">
    <property type="component" value="Unassembled WGS sequence"/>
</dbReference>
<protein>
    <recommendedName>
        <fullName evidence="3">DNA topoisomerase (ATP-hydrolyzing)</fullName>
        <ecNumber evidence="3">5.6.2.2</ecNumber>
    </recommendedName>
</protein>
<dbReference type="SMART" id="SM00433">
    <property type="entry name" value="TOP2c"/>
    <property type="match status" value="1"/>
</dbReference>
<dbReference type="SUPFAM" id="SSF55874">
    <property type="entry name" value="ATPase domain of HSP90 chaperone/DNA topoisomerase II/histidine kinase"/>
    <property type="match status" value="1"/>
</dbReference>
<dbReference type="AlphaFoldDB" id="A0A9D9NIA8"/>
<comment type="catalytic activity">
    <reaction evidence="1">
        <text>ATP-dependent breakage, passage and rejoining of double-stranded DNA.</text>
        <dbReference type="EC" id="5.6.2.2"/>
    </reaction>
</comment>
<name>A0A9D9NIA8_9BACT</name>
<proteinExistence type="predicted"/>
<evidence type="ECO:0000256" key="3">
    <source>
        <dbReference type="ARBA" id="ARBA00012895"/>
    </source>
</evidence>
<dbReference type="Pfam" id="PF00204">
    <property type="entry name" value="DNA_gyraseB"/>
    <property type="match status" value="1"/>
</dbReference>
<evidence type="ECO:0000256" key="4">
    <source>
        <dbReference type="ARBA" id="ARBA00023235"/>
    </source>
</evidence>
<dbReference type="EC" id="5.6.2.2" evidence="3"/>
<evidence type="ECO:0000259" key="5">
    <source>
        <dbReference type="SMART" id="SM00387"/>
    </source>
</evidence>
<comment type="caution">
    <text evidence="6">The sequence shown here is derived from an EMBL/GenBank/DDBJ whole genome shotgun (WGS) entry which is preliminary data.</text>
</comment>